<evidence type="ECO:0000313" key="9">
    <source>
        <dbReference type="EMBL" id="VEU83261.1"/>
    </source>
</evidence>
<comment type="similarity">
    <text evidence="1">Belongs to the Fur family.</text>
</comment>
<dbReference type="SUPFAM" id="SSF46785">
    <property type="entry name" value="Winged helix' DNA-binding domain"/>
    <property type="match status" value="1"/>
</dbReference>
<protein>
    <submittedName>
        <fullName evidence="9">Ferric uptake regulation protein</fullName>
    </submittedName>
</protein>
<evidence type="ECO:0000256" key="6">
    <source>
        <dbReference type="ARBA" id="ARBA00023163"/>
    </source>
</evidence>
<feature type="binding site" evidence="7">
    <location>
        <position position="117"/>
    </location>
    <ligand>
        <name>Zn(2+)</name>
        <dbReference type="ChEBI" id="CHEBI:29105"/>
    </ligand>
</feature>
<dbReference type="InterPro" id="IPR036388">
    <property type="entry name" value="WH-like_DNA-bd_sf"/>
</dbReference>
<accession>A0A449BLE1</accession>
<keyword evidence="7" id="KW-0479">Metal-binding</keyword>
<dbReference type="GO" id="GO:0000976">
    <property type="term" value="F:transcription cis-regulatory region binding"/>
    <property type="evidence" value="ECO:0007669"/>
    <property type="project" value="TreeGrafter"/>
</dbReference>
<evidence type="ECO:0000256" key="7">
    <source>
        <dbReference type="PIRSR" id="PIRSR602481-1"/>
    </source>
</evidence>
<evidence type="ECO:0000313" key="10">
    <source>
        <dbReference type="Proteomes" id="UP000290909"/>
    </source>
</evidence>
<comment type="cofactor">
    <cofactor evidence="7">
        <name>Zn(2+)</name>
        <dbReference type="ChEBI" id="CHEBI:29105"/>
    </cofactor>
    <text evidence="7">Binds 1 zinc ion per subunit.</text>
</comment>
<dbReference type="GO" id="GO:1900376">
    <property type="term" value="P:regulation of secondary metabolite biosynthetic process"/>
    <property type="evidence" value="ECO:0007669"/>
    <property type="project" value="TreeGrafter"/>
</dbReference>
<feature type="binding site" evidence="8">
    <location>
        <position position="109"/>
    </location>
    <ligand>
        <name>Fe cation</name>
        <dbReference type="ChEBI" id="CHEBI:24875"/>
    </ligand>
</feature>
<keyword evidence="3 7" id="KW-0862">Zinc</keyword>
<evidence type="ECO:0000256" key="3">
    <source>
        <dbReference type="ARBA" id="ARBA00022833"/>
    </source>
</evidence>
<feature type="binding site" evidence="7">
    <location>
        <position position="78"/>
    </location>
    <ligand>
        <name>Zn(2+)</name>
        <dbReference type="ChEBI" id="CHEBI:29105"/>
    </ligand>
</feature>
<gene>
    <name evidence="9" type="primary">fur</name>
    <name evidence="9" type="ORF">NCTC10172_01336</name>
</gene>
<evidence type="ECO:0000256" key="2">
    <source>
        <dbReference type="ARBA" id="ARBA00022491"/>
    </source>
</evidence>
<dbReference type="InterPro" id="IPR036390">
    <property type="entry name" value="WH_DNA-bd_sf"/>
</dbReference>
<feature type="binding site" evidence="7">
    <location>
        <position position="81"/>
    </location>
    <ligand>
        <name>Zn(2+)</name>
        <dbReference type="ChEBI" id="CHEBI:29105"/>
    </ligand>
</feature>
<evidence type="ECO:0000256" key="4">
    <source>
        <dbReference type="ARBA" id="ARBA00023015"/>
    </source>
</evidence>
<organism evidence="9 10">
    <name type="scientific">Acholeplasma hippikon</name>
    <dbReference type="NCBI Taxonomy" id="264636"/>
    <lineage>
        <taxon>Bacteria</taxon>
        <taxon>Bacillati</taxon>
        <taxon>Mycoplasmatota</taxon>
        <taxon>Mollicutes</taxon>
        <taxon>Acholeplasmatales</taxon>
        <taxon>Acholeplasmataceae</taxon>
        <taxon>Acholeplasma</taxon>
    </lineage>
</organism>
<dbReference type="Gene3D" id="3.30.1490.190">
    <property type="match status" value="1"/>
</dbReference>
<proteinExistence type="inferred from homology"/>
<dbReference type="PANTHER" id="PTHR33202:SF7">
    <property type="entry name" value="FERRIC UPTAKE REGULATION PROTEIN"/>
    <property type="match status" value="1"/>
</dbReference>
<dbReference type="Gene3D" id="1.10.10.10">
    <property type="entry name" value="Winged helix-like DNA-binding domain superfamily/Winged helix DNA-binding domain"/>
    <property type="match status" value="1"/>
</dbReference>
<dbReference type="InterPro" id="IPR043135">
    <property type="entry name" value="Fur_C"/>
</dbReference>
<dbReference type="InterPro" id="IPR002481">
    <property type="entry name" value="FUR"/>
</dbReference>
<name>A0A449BLE1_9MOLU</name>
<dbReference type="GO" id="GO:0008270">
    <property type="term" value="F:zinc ion binding"/>
    <property type="evidence" value="ECO:0007669"/>
    <property type="project" value="TreeGrafter"/>
</dbReference>
<feature type="binding site" evidence="7">
    <location>
        <position position="120"/>
    </location>
    <ligand>
        <name>Zn(2+)</name>
        <dbReference type="ChEBI" id="CHEBI:29105"/>
    </ligand>
</feature>
<keyword evidence="6" id="KW-0804">Transcription</keyword>
<keyword evidence="5" id="KW-0238">DNA-binding</keyword>
<evidence type="ECO:0000256" key="1">
    <source>
        <dbReference type="ARBA" id="ARBA00007957"/>
    </source>
</evidence>
<dbReference type="EMBL" id="LR215050">
    <property type="protein sequence ID" value="VEU83261.1"/>
    <property type="molecule type" value="Genomic_DNA"/>
</dbReference>
<keyword evidence="8" id="KW-0408">Iron</keyword>
<dbReference type="GO" id="GO:0045892">
    <property type="term" value="P:negative regulation of DNA-templated transcription"/>
    <property type="evidence" value="ECO:0007669"/>
    <property type="project" value="TreeGrafter"/>
</dbReference>
<dbReference type="AlphaFoldDB" id="A0A449BLE1"/>
<dbReference type="PANTHER" id="PTHR33202">
    <property type="entry name" value="ZINC UPTAKE REGULATION PROTEIN"/>
    <property type="match status" value="1"/>
</dbReference>
<feature type="binding site" evidence="8">
    <location>
        <position position="72"/>
    </location>
    <ligand>
        <name>Fe cation</name>
        <dbReference type="ChEBI" id="CHEBI:24875"/>
    </ligand>
</feature>
<dbReference type="STRING" id="1408416.GCA_000702765_00499"/>
<reference evidence="9 10" key="1">
    <citation type="submission" date="2019-01" db="EMBL/GenBank/DDBJ databases">
        <authorList>
            <consortium name="Pathogen Informatics"/>
        </authorList>
    </citation>
    <scope>NUCLEOTIDE SEQUENCE [LARGE SCALE GENOMIC DNA]</scope>
    <source>
        <strain evidence="9 10">NCTC10172</strain>
    </source>
</reference>
<comment type="cofactor">
    <cofactor evidence="8">
        <name>Mn(2+)</name>
        <dbReference type="ChEBI" id="CHEBI:29035"/>
    </cofactor>
    <cofactor evidence="8">
        <name>Fe(2+)</name>
        <dbReference type="ChEBI" id="CHEBI:29033"/>
    </cofactor>
    <text evidence="8">Binds 1 Mn(2+) or Fe(2+) ion per subunit.</text>
</comment>
<keyword evidence="10" id="KW-1185">Reference proteome</keyword>
<dbReference type="CDD" id="cd07153">
    <property type="entry name" value="Fur_like"/>
    <property type="match status" value="1"/>
</dbReference>
<evidence type="ECO:0000256" key="8">
    <source>
        <dbReference type="PIRSR" id="PIRSR602481-2"/>
    </source>
</evidence>
<dbReference type="Pfam" id="PF01475">
    <property type="entry name" value="FUR"/>
    <property type="match status" value="1"/>
</dbReference>
<dbReference type="GO" id="GO:0003700">
    <property type="term" value="F:DNA-binding transcription factor activity"/>
    <property type="evidence" value="ECO:0007669"/>
    <property type="project" value="InterPro"/>
</dbReference>
<dbReference type="KEGG" id="ahk:NCTC10172_01336"/>
<keyword evidence="4" id="KW-0805">Transcription regulation</keyword>
<sequence length="131" mass="15891">MVKLTSKRQLIYDILKKNDSPLSAEDIYELIKDEKLNLSTVYRTLDYFYKEQMVSRNYLDNKAYFYLNHDDHHHFMICEVCQNRFEMDCHIDEMIAEIKKKYGFEVTHHDLNFYGICSNCKNKNWHFGKLC</sequence>
<dbReference type="Proteomes" id="UP000290909">
    <property type="component" value="Chromosome"/>
</dbReference>
<keyword evidence="2" id="KW-0678">Repressor</keyword>
<evidence type="ECO:0000256" key="5">
    <source>
        <dbReference type="ARBA" id="ARBA00023125"/>
    </source>
</evidence>